<dbReference type="EMBL" id="VMBF01000006">
    <property type="protein sequence ID" value="TSJ75158.1"/>
    <property type="molecule type" value="Genomic_DNA"/>
</dbReference>
<feature type="transmembrane region" description="Helical" evidence="2">
    <location>
        <begin position="203"/>
        <end position="223"/>
    </location>
</feature>
<keyword evidence="4" id="KW-0675">Receptor</keyword>
<reference evidence="4 7" key="1">
    <citation type="journal article" date="2015" name="Int. J. Syst. Evol. Microbiol.">
        <title>Algibacter amylolyticus sp. nov., isolated from intertidal sediment.</title>
        <authorList>
            <person name="Zhang D.C."/>
            <person name="Wu J."/>
            <person name="Neuner K."/>
            <person name="Yao J."/>
            <person name="Margesin R."/>
        </authorList>
    </citation>
    <scope>NUCLEOTIDE SEQUENCE [LARGE SCALE GENOMIC DNA]</scope>
    <source>
        <strain evidence="4 7">RU-4-M-4</strain>
    </source>
</reference>
<dbReference type="SUPFAM" id="SSF52200">
    <property type="entry name" value="Toll/Interleukin receptor TIR domain"/>
    <property type="match status" value="1"/>
</dbReference>
<feature type="coiled-coil region" evidence="1">
    <location>
        <begin position="133"/>
        <end position="191"/>
    </location>
</feature>
<accession>A0A5M7BAU4</accession>
<comment type="caution">
    <text evidence="4">The sequence shown here is derived from an EMBL/GenBank/DDBJ whole genome shotgun (WGS) entry which is preliminary data.</text>
</comment>
<dbReference type="Pfam" id="PF13676">
    <property type="entry name" value="TIR_2"/>
    <property type="match status" value="1"/>
</dbReference>
<evidence type="ECO:0000313" key="4">
    <source>
        <dbReference type="EMBL" id="KAA5824385.1"/>
    </source>
</evidence>
<sequence length="374" mass="42643">MSSRIFFSYSRDNSKFVLNLAKELRSAGADIWLDQLDIDPGARWDKSIEKALKTSPVLLVILSNSSVMSHNVMDEVSYALEENKKIVPVLMEACEIPFRLRRFQYANFTEDHQKGINSLIKALNLETEVAEKLSDISVEVDNHEQKKKEEEEKLKREAQVKAEAKLKEEKLKEKQQREEQQKAQILKAQQNKVTKSSGCSTTVIIIGAIITIIFCFLVFLFVLGSMDEGDYDTVTPYQEVNSTVYDADWNLAVKTNTLQMYLTYVSTYGQGNEHYLKAANAIEKLLVKSGYIPYTNANNTQRYFNRIDETAIDDFPRPNDFIIALTNSKVWTSMPSYDTNASLNGDIIYSGEIVFVVDVIYEGLAAWVQVRYPN</sequence>
<reference evidence="4" key="3">
    <citation type="submission" date="2019-09" db="EMBL/GenBank/DDBJ databases">
        <authorList>
            <person name="Zhang D.-C."/>
        </authorList>
    </citation>
    <scope>NUCLEOTIDE SEQUENCE</scope>
    <source>
        <strain evidence="4">RU-4-M-4</strain>
    </source>
</reference>
<evidence type="ECO:0000313" key="6">
    <source>
        <dbReference type="Proteomes" id="UP000315145"/>
    </source>
</evidence>
<dbReference type="Proteomes" id="UP000315145">
    <property type="component" value="Unassembled WGS sequence"/>
</dbReference>
<protein>
    <submittedName>
        <fullName evidence="4">Toll/interleukin-1 receptor domain-containing protein</fullName>
    </submittedName>
</protein>
<evidence type="ECO:0000313" key="5">
    <source>
        <dbReference type="EMBL" id="TSJ75158.1"/>
    </source>
</evidence>
<dbReference type="Gene3D" id="3.40.50.10140">
    <property type="entry name" value="Toll/interleukin-1 receptor homology (TIR) domain"/>
    <property type="match status" value="1"/>
</dbReference>
<dbReference type="GO" id="GO:0007165">
    <property type="term" value="P:signal transduction"/>
    <property type="evidence" value="ECO:0007669"/>
    <property type="project" value="InterPro"/>
</dbReference>
<keyword evidence="2" id="KW-0812">Transmembrane</keyword>
<evidence type="ECO:0000256" key="1">
    <source>
        <dbReference type="SAM" id="Coils"/>
    </source>
</evidence>
<keyword evidence="2" id="KW-0472">Membrane</keyword>
<feature type="domain" description="TIR" evidence="3">
    <location>
        <begin position="1"/>
        <end position="123"/>
    </location>
</feature>
<evidence type="ECO:0000313" key="7">
    <source>
        <dbReference type="Proteomes" id="UP000322315"/>
    </source>
</evidence>
<dbReference type="InterPro" id="IPR035897">
    <property type="entry name" value="Toll_tir_struct_dom_sf"/>
</dbReference>
<evidence type="ECO:0000256" key="2">
    <source>
        <dbReference type="SAM" id="Phobius"/>
    </source>
</evidence>
<evidence type="ECO:0000259" key="3">
    <source>
        <dbReference type="PROSITE" id="PS50104"/>
    </source>
</evidence>
<gene>
    <name evidence="4" type="ORF">F2B50_09385</name>
    <name evidence="5" type="ORF">FPF71_09385</name>
</gene>
<proteinExistence type="predicted"/>
<dbReference type="OrthoDB" id="1098242at2"/>
<keyword evidence="1" id="KW-0175">Coiled coil</keyword>
<dbReference type="EMBL" id="VWRS01000006">
    <property type="protein sequence ID" value="KAA5824385.1"/>
    <property type="molecule type" value="Genomic_DNA"/>
</dbReference>
<keyword evidence="2" id="KW-1133">Transmembrane helix</keyword>
<dbReference type="PROSITE" id="PS50104">
    <property type="entry name" value="TIR"/>
    <property type="match status" value="1"/>
</dbReference>
<dbReference type="Proteomes" id="UP000322315">
    <property type="component" value="Unassembled WGS sequence"/>
</dbReference>
<dbReference type="AlphaFoldDB" id="A0A5M7BAU4"/>
<keyword evidence="6" id="KW-1185">Reference proteome</keyword>
<reference evidence="5 6" key="2">
    <citation type="submission" date="2019-07" db="EMBL/GenBank/DDBJ databases">
        <title>Algibacter marinivivus sp. nov., isolated from the surface of a marine red alga.</title>
        <authorList>
            <person name="Zhong X."/>
            <person name="Xu W."/>
            <person name="Zhang Y."/>
            <person name="Zhang Q."/>
            <person name="Du Z."/>
        </authorList>
    </citation>
    <scope>NUCLEOTIDE SEQUENCE [LARGE SCALE GENOMIC DNA]</scope>
    <source>
        <strain evidence="5 6">RU-4-M-4</strain>
    </source>
</reference>
<dbReference type="RefSeq" id="WP_144116422.1">
    <property type="nucleotide sequence ID" value="NZ_JACHGE010000009.1"/>
</dbReference>
<name>A0A5M7BAU4_9FLAO</name>
<dbReference type="InterPro" id="IPR000157">
    <property type="entry name" value="TIR_dom"/>
</dbReference>
<organism evidence="4 7">
    <name type="scientific">Algibacter amylolyticus</name>
    <dbReference type="NCBI Taxonomy" id="1608400"/>
    <lineage>
        <taxon>Bacteria</taxon>
        <taxon>Pseudomonadati</taxon>
        <taxon>Bacteroidota</taxon>
        <taxon>Flavobacteriia</taxon>
        <taxon>Flavobacteriales</taxon>
        <taxon>Flavobacteriaceae</taxon>
        <taxon>Algibacter</taxon>
    </lineage>
</organism>